<comment type="caution">
    <text evidence="9">The sequence shown here is derived from an EMBL/GenBank/DDBJ whole genome shotgun (WGS) entry which is preliminary data.</text>
</comment>
<dbReference type="NCBIfam" id="TIGR00087">
    <property type="entry name" value="surE"/>
    <property type="match status" value="1"/>
</dbReference>
<evidence type="ECO:0000256" key="4">
    <source>
        <dbReference type="ARBA" id="ARBA00022723"/>
    </source>
</evidence>
<dbReference type="EMBL" id="JAUSTP010000001">
    <property type="protein sequence ID" value="MDQ0188579.1"/>
    <property type="molecule type" value="Genomic_DNA"/>
</dbReference>
<sequence>MRILISNDDGIHADGIRALTKVLAAFGEVVVVAPDSQRSASSHAISIRDRLYVDEVDMGVPGVQGYSVTGTPVDCVKWAVALLGQDQPFDFMASGINEGHNLATDVLYSGTLAAAGEAALLGIPAVAFSLTGPEFPFDDAAQVAAKIFAWAITLGLPADTFLNVNLPPACRQAPWAITQLGARGYESHFRQSQDDQGRVYYRHAAETLEETVGDDADTRAVDAGKISITPLIYRFTNDSILDSLKSALETLTPSRTGES</sequence>
<dbReference type="RefSeq" id="WP_274455976.1">
    <property type="nucleotide sequence ID" value="NZ_CP067097.1"/>
</dbReference>
<feature type="domain" description="Survival protein SurE-like phosphatase/nucleotidase" evidence="8">
    <location>
        <begin position="3"/>
        <end position="186"/>
    </location>
</feature>
<evidence type="ECO:0000256" key="2">
    <source>
        <dbReference type="ARBA" id="ARBA00011062"/>
    </source>
</evidence>
<keyword evidence="6 7" id="KW-0378">Hydrolase</keyword>
<dbReference type="InterPro" id="IPR036523">
    <property type="entry name" value="SurE-like_sf"/>
</dbReference>
<name>A0ABT9XE55_9BACL</name>
<dbReference type="SUPFAM" id="SSF64167">
    <property type="entry name" value="SurE-like"/>
    <property type="match status" value="1"/>
</dbReference>
<keyword evidence="3 7" id="KW-0963">Cytoplasm</keyword>
<evidence type="ECO:0000256" key="3">
    <source>
        <dbReference type="ARBA" id="ARBA00022490"/>
    </source>
</evidence>
<dbReference type="Gene3D" id="3.40.1210.10">
    <property type="entry name" value="Survival protein SurE-like phosphatase/nucleotidase"/>
    <property type="match status" value="1"/>
</dbReference>
<feature type="binding site" evidence="7">
    <location>
        <position position="39"/>
    </location>
    <ligand>
        <name>a divalent metal cation</name>
        <dbReference type="ChEBI" id="CHEBI:60240"/>
    </ligand>
</feature>
<evidence type="ECO:0000313" key="9">
    <source>
        <dbReference type="EMBL" id="MDQ0188579.1"/>
    </source>
</evidence>
<evidence type="ECO:0000256" key="1">
    <source>
        <dbReference type="ARBA" id="ARBA00000815"/>
    </source>
</evidence>
<dbReference type="EC" id="3.1.3.5" evidence="7"/>
<feature type="binding site" evidence="7">
    <location>
        <position position="9"/>
    </location>
    <ligand>
        <name>a divalent metal cation</name>
        <dbReference type="ChEBI" id="CHEBI:60240"/>
    </ligand>
</feature>
<comment type="subcellular location">
    <subcellularLocation>
        <location evidence="7">Cytoplasm</location>
    </subcellularLocation>
</comment>
<comment type="similarity">
    <text evidence="2 7">Belongs to the SurE nucleotidase family.</text>
</comment>
<dbReference type="Proteomes" id="UP001232973">
    <property type="component" value="Unassembled WGS sequence"/>
</dbReference>
<comment type="catalytic activity">
    <reaction evidence="1 7">
        <text>a ribonucleoside 5'-phosphate + H2O = a ribonucleoside + phosphate</text>
        <dbReference type="Rhea" id="RHEA:12484"/>
        <dbReference type="ChEBI" id="CHEBI:15377"/>
        <dbReference type="ChEBI" id="CHEBI:18254"/>
        <dbReference type="ChEBI" id="CHEBI:43474"/>
        <dbReference type="ChEBI" id="CHEBI:58043"/>
        <dbReference type="EC" id="3.1.3.5"/>
    </reaction>
</comment>
<protein>
    <recommendedName>
        <fullName evidence="7">5'-nucleotidase SurE</fullName>
        <ecNumber evidence="7">3.1.3.5</ecNumber>
    </recommendedName>
    <alternativeName>
        <fullName evidence="7">Nucleoside 5'-monophosphate phosphohydrolase</fullName>
    </alternativeName>
</protein>
<keyword evidence="10" id="KW-1185">Reference proteome</keyword>
<keyword evidence="4 7" id="KW-0479">Metal-binding</keyword>
<reference evidence="9 10" key="1">
    <citation type="submission" date="2023-07" db="EMBL/GenBank/DDBJ databases">
        <title>Genomic Encyclopedia of Type Strains, Phase IV (KMG-IV): sequencing the most valuable type-strain genomes for metagenomic binning, comparative biology and taxonomic classification.</title>
        <authorList>
            <person name="Goeker M."/>
        </authorList>
    </citation>
    <scope>NUCLEOTIDE SEQUENCE [LARGE SCALE GENOMIC DNA]</scope>
    <source>
        <strain evidence="9 10">DSM 4006</strain>
    </source>
</reference>
<accession>A0ABT9XE55</accession>
<dbReference type="PANTHER" id="PTHR30457:SF12">
    <property type="entry name" value="5'_3'-NUCLEOTIDASE SURE"/>
    <property type="match status" value="1"/>
</dbReference>
<evidence type="ECO:0000256" key="6">
    <source>
        <dbReference type="ARBA" id="ARBA00022801"/>
    </source>
</evidence>
<comment type="function">
    <text evidence="7">Nucleotidase that shows phosphatase activity on nucleoside 5'-monophosphates.</text>
</comment>
<dbReference type="Pfam" id="PF01975">
    <property type="entry name" value="SurE"/>
    <property type="match status" value="1"/>
</dbReference>
<proteinExistence type="inferred from homology"/>
<evidence type="ECO:0000256" key="5">
    <source>
        <dbReference type="ARBA" id="ARBA00022741"/>
    </source>
</evidence>
<comment type="cofactor">
    <cofactor evidence="7">
        <name>a divalent metal cation</name>
        <dbReference type="ChEBI" id="CHEBI:60240"/>
    </cofactor>
    <text evidence="7">Binds 1 divalent metal cation per subunit.</text>
</comment>
<feature type="binding site" evidence="7">
    <location>
        <position position="8"/>
    </location>
    <ligand>
        <name>a divalent metal cation</name>
        <dbReference type="ChEBI" id="CHEBI:60240"/>
    </ligand>
</feature>
<gene>
    <name evidence="7" type="primary">surE</name>
    <name evidence="9" type="ORF">J2S03_000383</name>
</gene>
<evidence type="ECO:0000259" key="8">
    <source>
        <dbReference type="Pfam" id="PF01975"/>
    </source>
</evidence>
<feature type="binding site" evidence="7">
    <location>
        <position position="97"/>
    </location>
    <ligand>
        <name>a divalent metal cation</name>
        <dbReference type="ChEBI" id="CHEBI:60240"/>
    </ligand>
</feature>
<keyword evidence="5 7" id="KW-0547">Nucleotide-binding</keyword>
<dbReference type="InterPro" id="IPR002828">
    <property type="entry name" value="SurE-like_Pase/nucleotidase"/>
</dbReference>
<dbReference type="HAMAP" id="MF_00060">
    <property type="entry name" value="SurE"/>
    <property type="match status" value="1"/>
</dbReference>
<dbReference type="GO" id="GO:0008253">
    <property type="term" value="F:5'-nucleotidase activity"/>
    <property type="evidence" value="ECO:0007669"/>
    <property type="project" value="UniProtKB-EC"/>
</dbReference>
<organism evidence="9 10">
    <name type="scientific">Alicyclobacillus cycloheptanicus</name>
    <dbReference type="NCBI Taxonomy" id="1457"/>
    <lineage>
        <taxon>Bacteria</taxon>
        <taxon>Bacillati</taxon>
        <taxon>Bacillota</taxon>
        <taxon>Bacilli</taxon>
        <taxon>Bacillales</taxon>
        <taxon>Alicyclobacillaceae</taxon>
        <taxon>Alicyclobacillus</taxon>
    </lineage>
</organism>
<dbReference type="InterPro" id="IPR030048">
    <property type="entry name" value="SurE"/>
</dbReference>
<evidence type="ECO:0000313" key="10">
    <source>
        <dbReference type="Proteomes" id="UP001232973"/>
    </source>
</evidence>
<evidence type="ECO:0000256" key="7">
    <source>
        <dbReference type="HAMAP-Rule" id="MF_00060"/>
    </source>
</evidence>
<dbReference type="PANTHER" id="PTHR30457">
    <property type="entry name" value="5'-NUCLEOTIDASE SURE"/>
    <property type="match status" value="1"/>
</dbReference>